<feature type="transmembrane region" description="Helical" evidence="2">
    <location>
        <begin position="532"/>
        <end position="558"/>
    </location>
</feature>
<dbReference type="FunFam" id="1.25.40.20:FF:000679">
    <property type="entry name" value="Uncharacterized protein"/>
    <property type="match status" value="1"/>
</dbReference>
<dbReference type="Pfam" id="PF13962">
    <property type="entry name" value="PGG"/>
    <property type="match status" value="1"/>
</dbReference>
<accession>A0AA38ZJM7</accession>
<organism evidence="4 5">
    <name type="scientific">Vitis rotundifolia</name>
    <name type="common">Muscadine grape</name>
    <dbReference type="NCBI Taxonomy" id="103349"/>
    <lineage>
        <taxon>Eukaryota</taxon>
        <taxon>Viridiplantae</taxon>
        <taxon>Streptophyta</taxon>
        <taxon>Embryophyta</taxon>
        <taxon>Tracheophyta</taxon>
        <taxon>Spermatophyta</taxon>
        <taxon>Magnoliopsida</taxon>
        <taxon>eudicotyledons</taxon>
        <taxon>Gunneridae</taxon>
        <taxon>Pentapetalae</taxon>
        <taxon>rosids</taxon>
        <taxon>Vitales</taxon>
        <taxon>Vitaceae</taxon>
        <taxon>Viteae</taxon>
        <taxon>Vitis</taxon>
    </lineage>
</organism>
<feature type="domain" description="PGG" evidence="3">
    <location>
        <begin position="487"/>
        <end position="598"/>
    </location>
</feature>
<feature type="compositionally biased region" description="Basic and acidic residues" evidence="1">
    <location>
        <begin position="287"/>
        <end position="326"/>
    </location>
</feature>
<dbReference type="SMART" id="SM00248">
    <property type="entry name" value="ANK"/>
    <property type="match status" value="4"/>
</dbReference>
<feature type="region of interest" description="Disordered" evidence="1">
    <location>
        <begin position="691"/>
        <end position="710"/>
    </location>
</feature>
<gene>
    <name evidence="4" type="ORF">PVL29_012481</name>
</gene>
<dbReference type="GO" id="GO:0016020">
    <property type="term" value="C:membrane"/>
    <property type="evidence" value="ECO:0007669"/>
    <property type="project" value="TreeGrafter"/>
</dbReference>
<feature type="transmembrane region" description="Helical" evidence="2">
    <location>
        <begin position="492"/>
        <end position="512"/>
    </location>
</feature>
<feature type="compositionally biased region" description="Polar residues" evidence="1">
    <location>
        <begin position="327"/>
        <end position="338"/>
    </location>
</feature>
<dbReference type="SUPFAM" id="SSF48403">
    <property type="entry name" value="Ankyrin repeat"/>
    <property type="match status" value="1"/>
</dbReference>
<dbReference type="Pfam" id="PF12796">
    <property type="entry name" value="Ank_2"/>
    <property type="match status" value="1"/>
</dbReference>
<dbReference type="Proteomes" id="UP001168098">
    <property type="component" value="Unassembled WGS sequence"/>
</dbReference>
<protein>
    <recommendedName>
        <fullName evidence="3">PGG domain-containing protein</fullName>
    </recommendedName>
</protein>
<keyword evidence="2" id="KW-0472">Membrane</keyword>
<dbReference type="EMBL" id="JARBHA010000010">
    <property type="protein sequence ID" value="KAJ9689832.1"/>
    <property type="molecule type" value="Genomic_DNA"/>
</dbReference>
<dbReference type="InterPro" id="IPR002110">
    <property type="entry name" value="Ankyrin_rpt"/>
</dbReference>
<feature type="transmembrane region" description="Helical" evidence="2">
    <location>
        <begin position="648"/>
        <end position="672"/>
    </location>
</feature>
<evidence type="ECO:0000313" key="4">
    <source>
        <dbReference type="EMBL" id="KAJ9689832.1"/>
    </source>
</evidence>
<proteinExistence type="predicted"/>
<dbReference type="Gene3D" id="1.25.40.20">
    <property type="entry name" value="Ankyrin repeat-containing domain"/>
    <property type="match status" value="2"/>
</dbReference>
<feature type="transmembrane region" description="Helical" evidence="2">
    <location>
        <begin position="579"/>
        <end position="602"/>
    </location>
</feature>
<keyword evidence="5" id="KW-1185">Reference proteome</keyword>
<dbReference type="InterPro" id="IPR036770">
    <property type="entry name" value="Ankyrin_rpt-contain_sf"/>
</dbReference>
<sequence>MADTNYIKQKKPIKELYDALKKKNRYVAQVCGDQPPEHPLQRISSTYDNTFLHMAIRLKQKDLVYELLEKLTEEGCHLLSNIKNDEGNTILHELASSYTMKDVAKKVVDRYKDGDPELLIARNDSGETPIFCAARYGQTEMFEFLAEEMKQKEQDGKHHLQRDDKTTVLHISITTECFELAHFIAERYKYLIEEKDQDLMTALQYLACNQTAFGRKKIKMPQGFLEEFMISPNPTQGLKEMFNKQLSKVERNTGDKRCYSLQGLVKLLVKEDTSWHASINSQATDSSKTKDPEIEMSQKENGQESQEKEGKIPQEKKGQKSKDKKVQTSQENEGQNPNESKKSDESPLFLATISNIQEIVEEILVCHPHMLKHTNKEKMNILQVAILYRHIEIFDVVVKSEVLPRSLLSATDDKGNSLLHMVGQKIKSQASERMQSPAFQLRKELLFFQKVKSACKMHLTKPLNKDHQTAEELFAASNENLHKEAKEWLMRATENCTILSVFIATVAFAAAYTVPGGSDESTGIPVLHSKPFFVVFIIADVISLTLALTSAGIFLSILTSSFPLQHFETYLFKKLTQGIIYMILSVSMMAVAFGATIVLIMTHSREKVVWYVVAFLPVPIFFLSYSPLRSAVLKLVAQNPCTESFKNFVAKLFKVVGIVVAIFLIVLFYLLYKACEFIICKPVCWICGNKSQPKSDTQSPQPTAASLPQV</sequence>
<evidence type="ECO:0000256" key="2">
    <source>
        <dbReference type="SAM" id="Phobius"/>
    </source>
</evidence>
<keyword evidence="2" id="KW-1133">Transmembrane helix</keyword>
<evidence type="ECO:0000256" key="1">
    <source>
        <dbReference type="SAM" id="MobiDB-lite"/>
    </source>
</evidence>
<reference evidence="4 5" key="1">
    <citation type="journal article" date="2023" name="BMC Biotechnol.">
        <title>Vitis rotundifolia cv Carlos genome sequencing.</title>
        <authorList>
            <person name="Huff M."/>
            <person name="Hulse-Kemp A."/>
            <person name="Scheffler B."/>
            <person name="Youngblood R."/>
            <person name="Simpson S."/>
            <person name="Babiker E."/>
            <person name="Staton M."/>
        </authorList>
    </citation>
    <scope>NUCLEOTIDE SEQUENCE [LARGE SCALE GENOMIC DNA]</scope>
    <source>
        <tissue evidence="4">Leaf</tissue>
    </source>
</reference>
<evidence type="ECO:0000313" key="5">
    <source>
        <dbReference type="Proteomes" id="UP001168098"/>
    </source>
</evidence>
<feature type="region of interest" description="Disordered" evidence="1">
    <location>
        <begin position="279"/>
        <end position="346"/>
    </location>
</feature>
<dbReference type="PANTHER" id="PTHR24177">
    <property type="entry name" value="CASKIN"/>
    <property type="match status" value="1"/>
</dbReference>
<feature type="transmembrane region" description="Helical" evidence="2">
    <location>
        <begin position="608"/>
        <end position="628"/>
    </location>
</feature>
<dbReference type="InterPro" id="IPR026961">
    <property type="entry name" value="PGG_dom"/>
</dbReference>
<dbReference type="AlphaFoldDB" id="A0AA38ZJM7"/>
<name>A0AA38ZJM7_VITRO</name>
<comment type="caution">
    <text evidence="4">The sequence shown here is derived from an EMBL/GenBank/DDBJ whole genome shotgun (WGS) entry which is preliminary data.</text>
</comment>
<evidence type="ECO:0000259" key="3">
    <source>
        <dbReference type="Pfam" id="PF13962"/>
    </source>
</evidence>
<dbReference type="PANTHER" id="PTHR24177:SF314">
    <property type="entry name" value="PROTEIN ACCELERATED CELL DEATH 6-LIKE ISOFORM X1"/>
    <property type="match status" value="1"/>
</dbReference>
<keyword evidence="2" id="KW-0812">Transmembrane</keyword>